<dbReference type="AlphaFoldDB" id="G2QTE4"/>
<feature type="compositionally biased region" description="Polar residues" evidence="6">
    <location>
        <begin position="285"/>
        <end position="305"/>
    </location>
</feature>
<feature type="compositionally biased region" description="Polar residues" evidence="6">
    <location>
        <begin position="46"/>
        <end position="58"/>
    </location>
</feature>
<dbReference type="InterPro" id="IPR050339">
    <property type="entry name" value="CC_SR_Kinase"/>
</dbReference>
<comment type="similarity">
    <text evidence="5">Belongs to the protein kinase superfamily. Ser/Thr protein kinase family. GCN2 subfamily.</text>
</comment>
<keyword evidence="1" id="KW-0808">Transferase</keyword>
<feature type="compositionally biased region" description="Polar residues" evidence="6">
    <location>
        <begin position="738"/>
        <end position="754"/>
    </location>
</feature>
<keyword evidence="9" id="KW-1185">Reference proteome</keyword>
<dbReference type="EMBL" id="CP003009">
    <property type="protein sequence ID" value="AEO63561.1"/>
    <property type="molecule type" value="Genomic_DNA"/>
</dbReference>
<keyword evidence="4" id="KW-0067">ATP-binding</keyword>
<dbReference type="Pfam" id="PF00069">
    <property type="entry name" value="Pkinase"/>
    <property type="match status" value="1"/>
</dbReference>
<dbReference type="InterPro" id="IPR000719">
    <property type="entry name" value="Prot_kinase_dom"/>
</dbReference>
<reference evidence="8 9" key="1">
    <citation type="journal article" date="2011" name="Nat. Biotechnol.">
        <title>Comparative genomic analysis of the thermophilic biomass-degrading fungi Myceliophthora thermophila and Thielavia terrestris.</title>
        <authorList>
            <person name="Berka R.M."/>
            <person name="Grigoriev I.V."/>
            <person name="Otillar R."/>
            <person name="Salamov A."/>
            <person name="Grimwood J."/>
            <person name="Reid I."/>
            <person name="Ishmael N."/>
            <person name="John T."/>
            <person name="Darmond C."/>
            <person name="Moisan M.-C."/>
            <person name="Henrissat B."/>
            <person name="Coutinho P.M."/>
            <person name="Lombard V."/>
            <person name="Natvig D.O."/>
            <person name="Lindquist E."/>
            <person name="Schmutz J."/>
            <person name="Lucas S."/>
            <person name="Harris P."/>
            <person name="Powlowski J."/>
            <person name="Bellemare A."/>
            <person name="Taylor D."/>
            <person name="Butler G."/>
            <person name="de Vries R.P."/>
            <person name="Allijn I.E."/>
            <person name="van den Brink J."/>
            <person name="Ushinsky S."/>
            <person name="Storms R."/>
            <person name="Powell A.J."/>
            <person name="Paulsen I.T."/>
            <person name="Elbourne L.D.H."/>
            <person name="Baker S.E."/>
            <person name="Magnuson J."/>
            <person name="LaBoissiere S."/>
            <person name="Clutterbuck A.J."/>
            <person name="Martinez D."/>
            <person name="Wogulis M."/>
            <person name="de Leon A.L."/>
            <person name="Rey M.W."/>
            <person name="Tsang A."/>
        </authorList>
    </citation>
    <scope>NUCLEOTIDE SEQUENCE [LARGE SCALE GENOMIC DNA]</scope>
    <source>
        <strain evidence="9">ATCC 38088 / NRRL 8126</strain>
    </source>
</reference>
<feature type="region of interest" description="Disordered" evidence="6">
    <location>
        <begin position="99"/>
        <end position="164"/>
    </location>
</feature>
<feature type="compositionally biased region" description="Low complexity" evidence="6">
    <location>
        <begin position="373"/>
        <end position="385"/>
    </location>
</feature>
<dbReference type="InterPro" id="IPR011009">
    <property type="entry name" value="Kinase-like_dom_sf"/>
</dbReference>
<keyword evidence="3" id="KW-0418">Kinase</keyword>
<dbReference type="HOGENOM" id="CLU_009707_0_0_1"/>
<feature type="region of interest" description="Disordered" evidence="6">
    <location>
        <begin position="277"/>
        <end position="345"/>
    </location>
</feature>
<gene>
    <name evidence="8" type="ORF">THITE_2109000</name>
</gene>
<feature type="region of interest" description="Disordered" evidence="6">
    <location>
        <begin position="210"/>
        <end position="229"/>
    </location>
</feature>
<feature type="region of interest" description="Disordered" evidence="6">
    <location>
        <begin position="476"/>
        <end position="495"/>
    </location>
</feature>
<evidence type="ECO:0000256" key="2">
    <source>
        <dbReference type="ARBA" id="ARBA00022741"/>
    </source>
</evidence>
<feature type="compositionally biased region" description="Polar residues" evidence="6">
    <location>
        <begin position="109"/>
        <end position="122"/>
    </location>
</feature>
<dbReference type="PANTHER" id="PTHR11042:SF196">
    <property type="entry name" value="MITOSIS INHIBITOR PROTEIN KINASE SWE1"/>
    <property type="match status" value="1"/>
</dbReference>
<dbReference type="PROSITE" id="PS00108">
    <property type="entry name" value="PROTEIN_KINASE_ST"/>
    <property type="match status" value="1"/>
</dbReference>
<protein>
    <recommendedName>
        <fullName evidence="7">Protein kinase domain-containing protein</fullName>
    </recommendedName>
</protein>
<evidence type="ECO:0000256" key="4">
    <source>
        <dbReference type="ARBA" id="ARBA00022840"/>
    </source>
</evidence>
<dbReference type="GO" id="GO:0004713">
    <property type="term" value="F:protein tyrosine kinase activity"/>
    <property type="evidence" value="ECO:0007669"/>
    <property type="project" value="TreeGrafter"/>
</dbReference>
<dbReference type="Gene3D" id="1.10.510.10">
    <property type="entry name" value="Transferase(Phosphotransferase) domain 1"/>
    <property type="match status" value="1"/>
</dbReference>
<dbReference type="RefSeq" id="XP_003649897.1">
    <property type="nucleotide sequence ID" value="XM_003649849.1"/>
</dbReference>
<dbReference type="eggNOG" id="KOG0601">
    <property type="taxonomic scope" value="Eukaryota"/>
</dbReference>
<feature type="compositionally biased region" description="Polar residues" evidence="6">
    <location>
        <begin position="136"/>
        <end position="148"/>
    </location>
</feature>
<name>G2QTE4_THETT</name>
<keyword evidence="2" id="KW-0547">Nucleotide-binding</keyword>
<dbReference type="GO" id="GO:0110031">
    <property type="term" value="P:negative regulation of G2/MI transition of meiotic cell cycle"/>
    <property type="evidence" value="ECO:0007669"/>
    <property type="project" value="TreeGrafter"/>
</dbReference>
<dbReference type="PANTHER" id="PTHR11042">
    <property type="entry name" value="EUKARYOTIC TRANSLATION INITIATION FACTOR 2-ALPHA KINASE EIF2-ALPHA KINASE -RELATED"/>
    <property type="match status" value="1"/>
</dbReference>
<dbReference type="SUPFAM" id="SSF56112">
    <property type="entry name" value="Protein kinase-like (PK-like)"/>
    <property type="match status" value="1"/>
</dbReference>
<evidence type="ECO:0000313" key="9">
    <source>
        <dbReference type="Proteomes" id="UP000008181"/>
    </source>
</evidence>
<evidence type="ECO:0000259" key="7">
    <source>
        <dbReference type="PROSITE" id="PS50011"/>
    </source>
</evidence>
<evidence type="ECO:0000256" key="3">
    <source>
        <dbReference type="ARBA" id="ARBA00022777"/>
    </source>
</evidence>
<evidence type="ECO:0000256" key="5">
    <source>
        <dbReference type="ARBA" id="ARBA00037982"/>
    </source>
</evidence>
<feature type="region of interest" description="Disordered" evidence="6">
    <location>
        <begin position="365"/>
        <end position="439"/>
    </location>
</feature>
<evidence type="ECO:0000256" key="6">
    <source>
        <dbReference type="SAM" id="MobiDB-lite"/>
    </source>
</evidence>
<feature type="region of interest" description="Disordered" evidence="6">
    <location>
        <begin position="594"/>
        <end position="644"/>
    </location>
</feature>
<accession>G2QTE4</accession>
<evidence type="ECO:0000313" key="8">
    <source>
        <dbReference type="EMBL" id="AEO63561.1"/>
    </source>
</evidence>
<dbReference type="KEGG" id="ttt:THITE_2109000"/>
<dbReference type="GeneID" id="11523676"/>
<dbReference type="OrthoDB" id="5337378at2759"/>
<feature type="compositionally biased region" description="Polar residues" evidence="6">
    <location>
        <begin position="421"/>
        <end position="432"/>
    </location>
</feature>
<feature type="region of interest" description="Disordered" evidence="6">
    <location>
        <begin position="698"/>
        <end position="774"/>
    </location>
</feature>
<feature type="domain" description="Protein kinase" evidence="7">
    <location>
        <begin position="780"/>
        <end position="1113"/>
    </location>
</feature>
<dbReference type="Proteomes" id="UP000008181">
    <property type="component" value="Chromosome 1"/>
</dbReference>
<evidence type="ECO:0000256" key="1">
    <source>
        <dbReference type="ARBA" id="ARBA00022679"/>
    </source>
</evidence>
<organism evidence="8 9">
    <name type="scientific">Thermothielavioides terrestris (strain ATCC 38088 / NRRL 8126)</name>
    <name type="common">Thielavia terrestris</name>
    <dbReference type="NCBI Taxonomy" id="578455"/>
    <lineage>
        <taxon>Eukaryota</taxon>
        <taxon>Fungi</taxon>
        <taxon>Dikarya</taxon>
        <taxon>Ascomycota</taxon>
        <taxon>Pezizomycotina</taxon>
        <taxon>Sordariomycetes</taxon>
        <taxon>Sordariomycetidae</taxon>
        <taxon>Sordariales</taxon>
        <taxon>Chaetomiaceae</taxon>
        <taxon>Thermothielavioides</taxon>
        <taxon>Thermothielavioides terrestris</taxon>
    </lineage>
</organism>
<dbReference type="GO" id="GO:0005737">
    <property type="term" value="C:cytoplasm"/>
    <property type="evidence" value="ECO:0007669"/>
    <property type="project" value="TreeGrafter"/>
</dbReference>
<feature type="region of interest" description="Disordered" evidence="6">
    <location>
        <begin position="35"/>
        <end position="58"/>
    </location>
</feature>
<dbReference type="SMART" id="SM00220">
    <property type="entry name" value="S_TKc"/>
    <property type="match status" value="1"/>
</dbReference>
<dbReference type="PROSITE" id="PS50011">
    <property type="entry name" value="PROTEIN_KINASE_DOM"/>
    <property type="match status" value="1"/>
</dbReference>
<dbReference type="GO" id="GO:0005634">
    <property type="term" value="C:nucleus"/>
    <property type="evidence" value="ECO:0007669"/>
    <property type="project" value="TreeGrafter"/>
</dbReference>
<feature type="compositionally biased region" description="Polar residues" evidence="6">
    <location>
        <begin position="609"/>
        <end position="623"/>
    </location>
</feature>
<dbReference type="Gene3D" id="3.30.200.20">
    <property type="entry name" value="Phosphorylase Kinase, domain 1"/>
    <property type="match status" value="1"/>
</dbReference>
<feature type="compositionally biased region" description="Polar residues" evidence="6">
    <location>
        <begin position="633"/>
        <end position="644"/>
    </location>
</feature>
<proteinExistence type="inferred from homology"/>
<dbReference type="STRING" id="578455.G2QTE4"/>
<dbReference type="InterPro" id="IPR008271">
    <property type="entry name" value="Ser/Thr_kinase_AS"/>
</dbReference>
<sequence>MSFSNQGGGTLTLPSPTHIHHVDVTATVRSLRRSLSRSPSKFKLSGISSPSPSTNAQFPQLASASVPATPTVSVPEGFSPVSFSAPPLPAVTGTPFKPNIKLPVRSTRSKQVNRPLSRSRVSPKSPLKRVFGPSSDCGNQIPSSISSAETRDQENAPLSDCPIALSPASRRSLERPLRHSMHLDISGSTKNGISKFLEMNNEPFPAISVSPLKRSDADDSLGSTSFGSPVAKRRSLHGIANFGSETTAAEKQSHAPPQSFNLHEDVNHEYELTGSAASPFRDSLASPTPSALPKRTSSLRRSALQQRYGENRSSLGRRAGEKQLAQFSAEPASPSAGSRPRLSLDQYVPPDEREVASAQDHLIQRPANQPHPLSRTLTQSSSGSSLPDESPTHEPSAPMSNRRRALLNLSKSLPPGAQRPVNVSETTETPQYKQAKPLQAAFTSTGLVSKMSLNREGGPQQPGAKVPIMPDTPCKKQPYNSATFPPGSGSGGRRSRISLGSPSTPFSFVAAPVRGNLFGTQDKSGSLLFQKVASSHTRKGSMLSLDGDELPGVLEELPPTPTKNLFFKSIASQVEGAQTPGDSRSFAARAPLFRLGTNPRTSRVDPASGSPQVVSSTDEQVGQGSRAVDDSARPSTPFSSDSPSLGFSFTSLAGSHTHPVPFTTPAPARTSPLFFATVNDVPGRCGGTDAAAAQSPLNMEIGSPHTPQDAAESPMALPDPSGLSISKPQGWNAKSLGTPATPSNSQTRQLSSSFADRRASITPQNGNGPGDADESLLARFDKSEVIGKGEFSQVYRVVKSGAPASIMTAFSTTPRTPSSPVQDRVYAVKKLRIPSLNIRGRQAKLQEVAILQALRHSSKVIQFIDSWESDGHLYIQTEYCAEGSLDVFLQTVGGAGRLDDFRIWKILGETAQGLSAVHQAGFAHLDIKPANIFITFDGYLKIGDFGLATPLPAPEGIEGEGDREYIAMEVMRGQYDKPADIFALGLIVVEIACNVVMPDNGPIWVALRNGDLSMLTRLTCGEAGALVRDANGVPITHDSGISQVAENSPLKAMTHDASNLFGAQKRKERQEPPNFMLDPEDPHSLDNMVAWMVQPDPANRPTAEQLLASEPVTWVLSRRTAGAAVFEGNWGPKPDAEMIDV</sequence>
<dbReference type="GO" id="GO:0005524">
    <property type="term" value="F:ATP binding"/>
    <property type="evidence" value="ECO:0007669"/>
    <property type="project" value="UniProtKB-KW"/>
</dbReference>